<sequence>MEQRRETERRNKAEMPSWPLCARTLAEVMIKGGIGTSRCEHKRGMPLEVEVETVENNEWNARSRTGMKTKWSDVDSQSGTQWQPHGERTLAAGKQVAPDAKIRRSRPEDYKTESGSESKKSARMLRDSLNTPRSAHELDPSVEAYATSPVEGLRTASPPGSTPGPNSACPI</sequence>
<proteinExistence type="predicted"/>
<gene>
    <name evidence="2" type="ORF">R1flu_001983</name>
</gene>
<name>A0ABD1Y4T7_9MARC</name>
<reference evidence="2 3" key="1">
    <citation type="submission" date="2024-09" db="EMBL/GenBank/DDBJ databases">
        <title>Chromosome-scale assembly of Riccia fluitans.</title>
        <authorList>
            <person name="Paukszto L."/>
            <person name="Sawicki J."/>
            <person name="Karawczyk K."/>
            <person name="Piernik-Szablinska J."/>
            <person name="Szczecinska M."/>
            <person name="Mazdziarz M."/>
        </authorList>
    </citation>
    <scope>NUCLEOTIDE SEQUENCE [LARGE SCALE GENOMIC DNA]</scope>
    <source>
        <strain evidence="2">Rf_01</strain>
        <tissue evidence="2">Aerial parts of the thallus</tissue>
    </source>
</reference>
<evidence type="ECO:0000313" key="3">
    <source>
        <dbReference type="Proteomes" id="UP001605036"/>
    </source>
</evidence>
<feature type="compositionally biased region" description="Polar residues" evidence="1">
    <location>
        <begin position="74"/>
        <end position="83"/>
    </location>
</feature>
<feature type="compositionally biased region" description="Basic and acidic residues" evidence="1">
    <location>
        <begin position="100"/>
        <end position="126"/>
    </location>
</feature>
<protein>
    <submittedName>
        <fullName evidence="2">Uncharacterized protein</fullName>
    </submittedName>
</protein>
<evidence type="ECO:0000313" key="2">
    <source>
        <dbReference type="EMBL" id="KAL2621778.1"/>
    </source>
</evidence>
<keyword evidence="3" id="KW-1185">Reference proteome</keyword>
<accession>A0ABD1Y4T7</accession>
<comment type="caution">
    <text evidence="2">The sequence shown here is derived from an EMBL/GenBank/DDBJ whole genome shotgun (WGS) entry which is preliminary data.</text>
</comment>
<dbReference type="Proteomes" id="UP001605036">
    <property type="component" value="Unassembled WGS sequence"/>
</dbReference>
<organism evidence="2 3">
    <name type="scientific">Riccia fluitans</name>
    <dbReference type="NCBI Taxonomy" id="41844"/>
    <lineage>
        <taxon>Eukaryota</taxon>
        <taxon>Viridiplantae</taxon>
        <taxon>Streptophyta</taxon>
        <taxon>Embryophyta</taxon>
        <taxon>Marchantiophyta</taxon>
        <taxon>Marchantiopsida</taxon>
        <taxon>Marchantiidae</taxon>
        <taxon>Marchantiales</taxon>
        <taxon>Ricciaceae</taxon>
        <taxon>Riccia</taxon>
    </lineage>
</organism>
<dbReference type="AlphaFoldDB" id="A0ABD1Y4T7"/>
<dbReference type="EMBL" id="JBHFFA010000006">
    <property type="protein sequence ID" value="KAL2621778.1"/>
    <property type="molecule type" value="Genomic_DNA"/>
</dbReference>
<feature type="region of interest" description="Disordered" evidence="1">
    <location>
        <begin position="58"/>
        <end position="171"/>
    </location>
</feature>
<evidence type="ECO:0000256" key="1">
    <source>
        <dbReference type="SAM" id="MobiDB-lite"/>
    </source>
</evidence>